<gene>
    <name evidence="1" type="ORF">SAMN05216389_10746</name>
</gene>
<evidence type="ECO:0000313" key="2">
    <source>
        <dbReference type="Proteomes" id="UP000198618"/>
    </source>
</evidence>
<dbReference type="GO" id="GO:0008233">
    <property type="term" value="F:peptidase activity"/>
    <property type="evidence" value="ECO:0007669"/>
    <property type="project" value="UniProtKB-KW"/>
</dbReference>
<reference evidence="1 2" key="1">
    <citation type="submission" date="2016-10" db="EMBL/GenBank/DDBJ databases">
        <authorList>
            <person name="de Groot N.N."/>
        </authorList>
    </citation>
    <scope>NUCLEOTIDE SEQUENCE [LARGE SCALE GENOMIC DNA]</scope>
    <source>
        <strain evidence="1 2">IBRC-M 10780</strain>
    </source>
</reference>
<dbReference type="OrthoDB" id="2735601at2"/>
<protein>
    <submittedName>
        <fullName evidence="1">Aspartyl protease</fullName>
    </submittedName>
</protein>
<dbReference type="GO" id="GO:0006508">
    <property type="term" value="P:proteolysis"/>
    <property type="evidence" value="ECO:0007669"/>
    <property type="project" value="UniProtKB-KW"/>
</dbReference>
<dbReference type="InterPro" id="IPR021109">
    <property type="entry name" value="Peptidase_aspartic_dom_sf"/>
</dbReference>
<name>A0A1I0CSY7_9BACI</name>
<evidence type="ECO:0000313" key="1">
    <source>
        <dbReference type="EMBL" id="SET22391.1"/>
    </source>
</evidence>
<dbReference type="AlphaFoldDB" id="A0A1I0CSY7"/>
<organism evidence="1 2">
    <name type="scientific">Oceanobacillus limi</name>
    <dbReference type="NCBI Taxonomy" id="930131"/>
    <lineage>
        <taxon>Bacteria</taxon>
        <taxon>Bacillati</taxon>
        <taxon>Bacillota</taxon>
        <taxon>Bacilli</taxon>
        <taxon>Bacillales</taxon>
        <taxon>Bacillaceae</taxon>
        <taxon>Oceanobacillus</taxon>
    </lineage>
</organism>
<sequence>MKIRVEKGLPIAELRIDYGKKSMIFNNVLIDTGCAVTIFDTDMMAKIGLIIDFSHGRPRRMYGVGGKGEVCIEQKVNGLSIDHQRLDDFNLQLGMVQEMYGFDGLVGLDFMLKTGMNIDFKSLKVNYKNN</sequence>
<dbReference type="RefSeq" id="WP_090869101.1">
    <property type="nucleotide sequence ID" value="NZ_FOHE01000007.1"/>
</dbReference>
<proteinExistence type="predicted"/>
<accession>A0A1I0CSY7</accession>
<dbReference type="Proteomes" id="UP000198618">
    <property type="component" value="Unassembled WGS sequence"/>
</dbReference>
<keyword evidence="1" id="KW-0645">Protease</keyword>
<keyword evidence="2" id="KW-1185">Reference proteome</keyword>
<dbReference type="SUPFAM" id="SSF50630">
    <property type="entry name" value="Acid proteases"/>
    <property type="match status" value="1"/>
</dbReference>
<dbReference type="STRING" id="930131.SAMN05216389_10746"/>
<keyword evidence="1" id="KW-0378">Hydrolase</keyword>
<dbReference type="EMBL" id="FOHE01000007">
    <property type="protein sequence ID" value="SET22391.1"/>
    <property type="molecule type" value="Genomic_DNA"/>
</dbReference>
<dbReference type="Gene3D" id="2.40.70.10">
    <property type="entry name" value="Acid Proteases"/>
    <property type="match status" value="1"/>
</dbReference>